<dbReference type="GO" id="GO:0071949">
    <property type="term" value="F:FAD binding"/>
    <property type="evidence" value="ECO:0007669"/>
    <property type="project" value="InterPro"/>
</dbReference>
<dbReference type="PANTHER" id="PTHR43422">
    <property type="entry name" value="THIAMINE THIAZOLE SYNTHASE"/>
    <property type="match status" value="1"/>
</dbReference>
<sequence>MAEHAIVLGGGLVGMLSAAALVHHVDHVTVIERDTLPSVPEVRKGVPQARHAHMLMSSGARAMDRLVPGLIDHVLAAGGHRISMRTGIVSNTAHGWVPRKADLQYVITCGRPLLDFIVGQRVLATGRVTVRQETDVVGLCGDARRVTDARIRERGSGDVTEVAADFVVDATGRGSNAGNWLVELGLPEVREVAVDSGLSYSTQVFRVPVPMGADFPALNILPVPGERLPSHAGALLPIEDDRWIVTISGLRGAEPPSTNEEFVAFARGLRHPVIGDLIAGAEPLGPVHRTRSTSNRRRYYEEMPQWPAGFVVLGDASAAFNPVYGHGMSVAAMSALALRTALERTGFPSSAGKPSLQKEISASAAVAWALATGQDQRYPNGDGEVHSSGGVAARLLRAYLNRVNKTSASRLSVASAMADVFTLSAPLSRLTEPKVVLAALLGPTEPPLDEPPFTPAERKLLSQVLL</sequence>
<dbReference type="Pfam" id="PF01494">
    <property type="entry name" value="FAD_binding_3"/>
    <property type="match status" value="1"/>
</dbReference>
<dbReference type="Proteomes" id="UP000584374">
    <property type="component" value="Unassembled WGS sequence"/>
</dbReference>
<evidence type="ECO:0000259" key="1">
    <source>
        <dbReference type="Pfam" id="PF01494"/>
    </source>
</evidence>
<proteinExistence type="predicted"/>
<dbReference type="PANTHER" id="PTHR43422:SF3">
    <property type="entry name" value="THIAMINE THIAZOLE SYNTHASE"/>
    <property type="match status" value="1"/>
</dbReference>
<gene>
    <name evidence="2" type="ORF">BJ970_004843</name>
</gene>
<organism evidence="2 3">
    <name type="scientific">Saccharopolyspora phatthalungensis</name>
    <dbReference type="NCBI Taxonomy" id="664693"/>
    <lineage>
        <taxon>Bacteria</taxon>
        <taxon>Bacillati</taxon>
        <taxon>Actinomycetota</taxon>
        <taxon>Actinomycetes</taxon>
        <taxon>Pseudonocardiales</taxon>
        <taxon>Pseudonocardiaceae</taxon>
        <taxon>Saccharopolyspora</taxon>
    </lineage>
</organism>
<dbReference type="Gene3D" id="3.50.50.60">
    <property type="entry name" value="FAD/NAD(P)-binding domain"/>
    <property type="match status" value="1"/>
</dbReference>
<accession>A0A840QFE4</accession>
<keyword evidence="3" id="KW-1185">Reference proteome</keyword>
<dbReference type="InterPro" id="IPR036188">
    <property type="entry name" value="FAD/NAD-bd_sf"/>
</dbReference>
<reference evidence="2 3" key="1">
    <citation type="submission" date="2020-08" db="EMBL/GenBank/DDBJ databases">
        <title>Sequencing the genomes of 1000 actinobacteria strains.</title>
        <authorList>
            <person name="Klenk H.-P."/>
        </authorList>
    </citation>
    <scope>NUCLEOTIDE SEQUENCE [LARGE SCALE GENOMIC DNA]</scope>
    <source>
        <strain evidence="2 3">DSM 45584</strain>
    </source>
</reference>
<protein>
    <submittedName>
        <fullName evidence="2">2-polyprenyl-6-methoxyphenol hydroxylase-like FAD-dependent oxidoreductase</fullName>
    </submittedName>
</protein>
<evidence type="ECO:0000313" key="2">
    <source>
        <dbReference type="EMBL" id="MBB5157309.1"/>
    </source>
</evidence>
<dbReference type="AlphaFoldDB" id="A0A840QFE4"/>
<dbReference type="SUPFAM" id="SSF51905">
    <property type="entry name" value="FAD/NAD(P)-binding domain"/>
    <property type="match status" value="1"/>
</dbReference>
<name>A0A840QFE4_9PSEU</name>
<dbReference type="InterPro" id="IPR002938">
    <property type="entry name" value="FAD-bd"/>
</dbReference>
<comment type="caution">
    <text evidence="2">The sequence shown here is derived from an EMBL/GenBank/DDBJ whole genome shotgun (WGS) entry which is preliminary data.</text>
</comment>
<dbReference type="RefSeq" id="WP_184728280.1">
    <property type="nucleotide sequence ID" value="NZ_JACHIW010000001.1"/>
</dbReference>
<dbReference type="EMBL" id="JACHIW010000001">
    <property type="protein sequence ID" value="MBB5157309.1"/>
    <property type="molecule type" value="Genomic_DNA"/>
</dbReference>
<evidence type="ECO:0000313" key="3">
    <source>
        <dbReference type="Proteomes" id="UP000584374"/>
    </source>
</evidence>
<feature type="domain" description="FAD-binding" evidence="1">
    <location>
        <begin position="6"/>
        <end position="342"/>
    </location>
</feature>